<proteinExistence type="predicted"/>
<keyword evidence="2" id="KW-1185">Reference proteome</keyword>
<organism evidence="1 2">
    <name type="scientific">Acinetobacter kookii</name>
    <dbReference type="NCBI Taxonomy" id="1226327"/>
    <lineage>
        <taxon>Bacteria</taxon>
        <taxon>Pseudomonadati</taxon>
        <taxon>Pseudomonadota</taxon>
        <taxon>Gammaproteobacteria</taxon>
        <taxon>Moraxellales</taxon>
        <taxon>Moraxellaceae</taxon>
        <taxon>Acinetobacter</taxon>
    </lineage>
</organism>
<dbReference type="Proteomes" id="UP000243468">
    <property type="component" value="Unassembled WGS sequence"/>
</dbReference>
<dbReference type="OrthoDB" id="6710536at2"/>
<evidence type="ECO:0000313" key="1">
    <source>
        <dbReference type="EMBL" id="SDC69895.1"/>
    </source>
</evidence>
<reference evidence="2" key="1">
    <citation type="submission" date="2016-09" db="EMBL/GenBank/DDBJ databases">
        <authorList>
            <person name="Varghese N."/>
            <person name="Submissions S."/>
        </authorList>
    </citation>
    <scope>NUCLEOTIDE SEQUENCE [LARGE SCALE GENOMIC DNA]</scope>
    <source>
        <strain evidence="2">ANC 4667</strain>
    </source>
</reference>
<protein>
    <submittedName>
        <fullName evidence="1">Cyclopropane fatty-acyl-phospholipid synthase</fullName>
    </submittedName>
</protein>
<dbReference type="CDD" id="cd02440">
    <property type="entry name" value="AdoMet_MTases"/>
    <property type="match status" value="1"/>
</dbReference>
<gene>
    <name evidence="1" type="ORF">SAMN05421732_11117</name>
</gene>
<dbReference type="RefSeq" id="WP_092820454.1">
    <property type="nucleotide sequence ID" value="NZ_BAABKJ010000013.1"/>
</dbReference>
<sequence>MKWLQAIRQKLPQHKYAINAKQLGDDAVLAWSNLGYWDDARSSYPEACRQLADQLAQAVALNSNDCLLDLGCGQGASLLYWQQHYRVQHIEAVELQSSCVQQIQKYFPHIAAIYPQSFLNLKQVPFKQRFDVVLCIDAAYHSNLNSFLDSVGSVLNSQGRLGFHYLMLSEQWSNLNGLQQQKYRWLLKAADVNLEHLMTAPLLEQTLQQHDFSDIEIRDLSKAVLQGFASYVQHVQQLPQQGTAMDAFKIRMTAKLCQQLYQDGLVNYVQISAKKNA</sequence>
<accession>A0A1G6NRU4</accession>
<dbReference type="AlphaFoldDB" id="A0A1G6NRU4"/>
<name>A0A1G6NRU4_9GAMM</name>
<dbReference type="InterPro" id="IPR029063">
    <property type="entry name" value="SAM-dependent_MTases_sf"/>
</dbReference>
<dbReference type="EMBL" id="FMYO01000011">
    <property type="protein sequence ID" value="SDC69895.1"/>
    <property type="molecule type" value="Genomic_DNA"/>
</dbReference>
<dbReference type="SUPFAM" id="SSF53335">
    <property type="entry name" value="S-adenosyl-L-methionine-dependent methyltransferases"/>
    <property type="match status" value="1"/>
</dbReference>
<evidence type="ECO:0000313" key="2">
    <source>
        <dbReference type="Proteomes" id="UP000243468"/>
    </source>
</evidence>
<dbReference type="Gene3D" id="3.40.50.150">
    <property type="entry name" value="Vaccinia Virus protein VP39"/>
    <property type="match status" value="1"/>
</dbReference>
<dbReference type="STRING" id="1226327.SAMN05421732_11117"/>
<dbReference type="Pfam" id="PF13489">
    <property type="entry name" value="Methyltransf_23"/>
    <property type="match status" value="1"/>
</dbReference>